<feature type="transmembrane region" description="Helical" evidence="7">
    <location>
        <begin position="288"/>
        <end position="307"/>
    </location>
</feature>
<dbReference type="InterPro" id="IPR043216">
    <property type="entry name" value="PAP-like"/>
</dbReference>
<evidence type="ECO:0000259" key="8">
    <source>
        <dbReference type="SMART" id="SM00014"/>
    </source>
</evidence>
<evidence type="ECO:0000256" key="7">
    <source>
        <dbReference type="SAM" id="Phobius"/>
    </source>
</evidence>
<keyword evidence="10" id="KW-1185">Reference proteome</keyword>
<keyword evidence="4 7" id="KW-1133">Transmembrane helix</keyword>
<dbReference type="SUPFAM" id="SSF48317">
    <property type="entry name" value="Acid phosphatase/Vanadium-dependent haloperoxidase"/>
    <property type="match status" value="1"/>
</dbReference>
<dbReference type="SMART" id="SM00014">
    <property type="entry name" value="acidPPc"/>
    <property type="match status" value="1"/>
</dbReference>
<comment type="similarity">
    <text evidence="2">Belongs to the PA-phosphatase related phosphoesterase family.</text>
</comment>
<feature type="compositionally biased region" description="Basic and acidic residues" evidence="6">
    <location>
        <begin position="20"/>
        <end position="29"/>
    </location>
</feature>
<evidence type="ECO:0000256" key="5">
    <source>
        <dbReference type="ARBA" id="ARBA00023136"/>
    </source>
</evidence>
<proteinExistence type="inferred from homology"/>
<dbReference type="PANTHER" id="PTHR10165:SF103">
    <property type="entry name" value="PHOSPHOLIPID PHOSPHATASE HOMOLOG 1.2 HOMOLOG"/>
    <property type="match status" value="1"/>
</dbReference>
<dbReference type="PANTHER" id="PTHR10165">
    <property type="entry name" value="LIPID PHOSPHATE PHOSPHATASE"/>
    <property type="match status" value="1"/>
</dbReference>
<evidence type="ECO:0000256" key="3">
    <source>
        <dbReference type="ARBA" id="ARBA00022692"/>
    </source>
</evidence>
<keyword evidence="3 7" id="KW-0812">Transmembrane</keyword>
<name>A0ABQ8J2Y1_DERPT</name>
<feature type="transmembrane region" description="Helical" evidence="7">
    <location>
        <begin position="319"/>
        <end position="340"/>
    </location>
</feature>
<feature type="domain" description="Phosphatidic acid phosphatase type 2/haloperoxidase" evidence="8">
    <location>
        <begin position="181"/>
        <end position="334"/>
    </location>
</feature>
<reference evidence="9 10" key="1">
    <citation type="journal article" date="2018" name="J. Allergy Clin. Immunol.">
        <title>High-quality assembly of Dermatophagoides pteronyssinus genome and transcriptome reveals a wide range of novel allergens.</title>
        <authorList>
            <person name="Liu X.Y."/>
            <person name="Yang K.Y."/>
            <person name="Wang M.Q."/>
            <person name="Kwok J.S."/>
            <person name="Zeng X."/>
            <person name="Yang Z."/>
            <person name="Xiao X.J."/>
            <person name="Lau C.P."/>
            <person name="Li Y."/>
            <person name="Huang Z.M."/>
            <person name="Ba J.G."/>
            <person name="Yim A.K."/>
            <person name="Ouyang C.Y."/>
            <person name="Ngai S.M."/>
            <person name="Chan T.F."/>
            <person name="Leung E.L."/>
            <person name="Liu L."/>
            <person name="Liu Z.G."/>
            <person name="Tsui S.K."/>
        </authorList>
    </citation>
    <scope>NUCLEOTIDE SEQUENCE [LARGE SCALE GENOMIC DNA]</scope>
    <source>
        <strain evidence="9">Derp</strain>
    </source>
</reference>
<evidence type="ECO:0000256" key="4">
    <source>
        <dbReference type="ARBA" id="ARBA00022989"/>
    </source>
</evidence>
<organism evidence="9 10">
    <name type="scientific">Dermatophagoides pteronyssinus</name>
    <name type="common">European house dust mite</name>
    <dbReference type="NCBI Taxonomy" id="6956"/>
    <lineage>
        <taxon>Eukaryota</taxon>
        <taxon>Metazoa</taxon>
        <taxon>Ecdysozoa</taxon>
        <taxon>Arthropoda</taxon>
        <taxon>Chelicerata</taxon>
        <taxon>Arachnida</taxon>
        <taxon>Acari</taxon>
        <taxon>Acariformes</taxon>
        <taxon>Sarcoptiformes</taxon>
        <taxon>Astigmata</taxon>
        <taxon>Psoroptidia</taxon>
        <taxon>Analgoidea</taxon>
        <taxon>Pyroglyphidae</taxon>
        <taxon>Dermatophagoidinae</taxon>
        <taxon>Dermatophagoides</taxon>
    </lineage>
</organism>
<feature type="compositionally biased region" description="Low complexity" evidence="6">
    <location>
        <begin position="7"/>
        <end position="18"/>
    </location>
</feature>
<dbReference type="InterPro" id="IPR000326">
    <property type="entry name" value="PAP2/HPO"/>
</dbReference>
<reference evidence="9 10" key="2">
    <citation type="journal article" date="2022" name="Mol. Biol. Evol.">
        <title>Comparative Genomics Reveals Insights into the Divergent Evolution of Astigmatic Mites and Household Pest Adaptations.</title>
        <authorList>
            <person name="Xiong Q."/>
            <person name="Wan A.T."/>
            <person name="Liu X."/>
            <person name="Fung C.S."/>
            <person name="Xiao X."/>
            <person name="Malainual N."/>
            <person name="Hou J."/>
            <person name="Wang L."/>
            <person name="Wang M."/>
            <person name="Yang K.Y."/>
            <person name="Cui Y."/>
            <person name="Leung E.L."/>
            <person name="Nong W."/>
            <person name="Shin S.K."/>
            <person name="Au S.W."/>
            <person name="Jeong K.Y."/>
            <person name="Chew F.T."/>
            <person name="Hui J.H."/>
            <person name="Leung T.F."/>
            <person name="Tungtrongchitr A."/>
            <person name="Zhong N."/>
            <person name="Liu Z."/>
            <person name="Tsui S.K."/>
        </authorList>
    </citation>
    <scope>NUCLEOTIDE SEQUENCE [LARGE SCALE GENOMIC DNA]</scope>
    <source>
        <strain evidence="9">Derp</strain>
    </source>
</reference>
<evidence type="ECO:0000313" key="10">
    <source>
        <dbReference type="Proteomes" id="UP000887458"/>
    </source>
</evidence>
<feature type="region of interest" description="Disordered" evidence="6">
    <location>
        <begin position="1"/>
        <end position="31"/>
    </location>
</feature>
<dbReference type="InterPro" id="IPR036938">
    <property type="entry name" value="PAP2/HPO_sf"/>
</dbReference>
<dbReference type="Pfam" id="PF01569">
    <property type="entry name" value="PAP2"/>
    <property type="match status" value="1"/>
</dbReference>
<feature type="transmembrane region" description="Helical" evidence="7">
    <location>
        <begin position="134"/>
        <end position="154"/>
    </location>
</feature>
<feature type="transmembrane region" description="Helical" evidence="7">
    <location>
        <begin position="256"/>
        <end position="276"/>
    </location>
</feature>
<feature type="transmembrane region" description="Helical" evidence="7">
    <location>
        <begin position="82"/>
        <end position="102"/>
    </location>
</feature>
<gene>
    <name evidence="9" type="primary">PPAP2A</name>
    <name evidence="9" type="ORF">DERP_013860</name>
</gene>
<dbReference type="EMBL" id="NJHN03000085">
    <property type="protein sequence ID" value="KAH9416889.1"/>
    <property type="molecule type" value="Genomic_DNA"/>
</dbReference>
<dbReference type="Gene3D" id="1.20.144.10">
    <property type="entry name" value="Phosphatidic acid phosphatase type 2/haloperoxidase"/>
    <property type="match status" value="1"/>
</dbReference>
<evidence type="ECO:0000256" key="6">
    <source>
        <dbReference type="SAM" id="MobiDB-lite"/>
    </source>
</evidence>
<accession>A0ABQ8J2Y1</accession>
<feature type="region of interest" description="Disordered" evidence="6">
    <location>
        <begin position="375"/>
        <end position="406"/>
    </location>
</feature>
<comment type="caution">
    <text evidence="9">The sequence shown here is derived from an EMBL/GenBank/DDBJ whole genome shotgun (WGS) entry which is preliminary data.</text>
</comment>
<dbReference type="Proteomes" id="UP000887458">
    <property type="component" value="Unassembled WGS sequence"/>
</dbReference>
<feature type="transmembrane region" description="Helical" evidence="7">
    <location>
        <begin position="175"/>
        <end position="194"/>
    </location>
</feature>
<keyword evidence="5 7" id="KW-0472">Membrane</keyword>
<protein>
    <submittedName>
        <fullName evidence="9">Acid phosphatase ues</fullName>
    </submittedName>
</protein>
<evidence type="ECO:0000256" key="1">
    <source>
        <dbReference type="ARBA" id="ARBA00004141"/>
    </source>
</evidence>
<comment type="subcellular location">
    <subcellularLocation>
        <location evidence="1">Membrane</location>
        <topology evidence="1">Multi-pass membrane protein</topology>
    </subcellularLocation>
</comment>
<sequence length="406" mass="47518">MININEQRQQQQQQQQKQTETNDKEENIRNRITKTTAIDNNDINIVELKSENIDHHHRHRHRNQNTMQYLPRIIAIPNRSQLLIRILIDSSVLISISIPILLLCTMGKPYKRGFYCDDDSIRYPFIDSTIPSNILLLYSILIPVLTICINEFLIYRKFMSGFDLSSRYFLKNYLWQLYIHLIPFAFAFLGSQLITDIAKYSIGRLRPHFIDACHPKDDKGFVYDRFSTCSTPDVYVTDYNCTKNKNDNYRLKDSRLSFMSGHSSFSAVTLMYLVYYIQFRFQWRNIGLFKPLYQYLLICLIFYTGFTRISDYKHHWSDVLVGIIQGTIVATICAFFVSDLKTIRSSSSMSIRNNNQHNNNDRPNNIIIQSASSMDERTNPLDDDDDGGIISDKTTLRHDDDPESNF</sequence>
<evidence type="ECO:0000256" key="2">
    <source>
        <dbReference type="ARBA" id="ARBA00008816"/>
    </source>
</evidence>
<evidence type="ECO:0000313" key="9">
    <source>
        <dbReference type="EMBL" id="KAH9416889.1"/>
    </source>
</evidence>
<dbReference type="CDD" id="cd03384">
    <property type="entry name" value="PAP2_wunen"/>
    <property type="match status" value="1"/>
</dbReference>